<feature type="transmembrane region" description="Helical" evidence="7">
    <location>
        <begin position="299"/>
        <end position="321"/>
    </location>
</feature>
<accession>A0AA88MAS5</accession>
<evidence type="ECO:0000256" key="2">
    <source>
        <dbReference type="ARBA" id="ARBA00007242"/>
    </source>
</evidence>
<comment type="similarity">
    <text evidence="2">Belongs to the G-protein coupled receptor 3 family.</text>
</comment>
<dbReference type="AlphaFoldDB" id="A0AA88MAS5"/>
<dbReference type="GO" id="GO:0004930">
    <property type="term" value="F:G protein-coupled receptor activity"/>
    <property type="evidence" value="ECO:0007669"/>
    <property type="project" value="InterPro"/>
</dbReference>
<name>A0AA88MAS5_CHASR</name>
<evidence type="ECO:0000313" key="10">
    <source>
        <dbReference type="Proteomes" id="UP001187415"/>
    </source>
</evidence>
<feature type="compositionally biased region" description="Basic and acidic residues" evidence="6">
    <location>
        <begin position="435"/>
        <end position="453"/>
    </location>
</feature>
<feature type="region of interest" description="Disordered" evidence="6">
    <location>
        <begin position="106"/>
        <end position="125"/>
    </location>
</feature>
<feature type="compositionally biased region" description="Basic and acidic residues" evidence="6">
    <location>
        <begin position="37"/>
        <end position="49"/>
    </location>
</feature>
<evidence type="ECO:0000256" key="1">
    <source>
        <dbReference type="ARBA" id="ARBA00004141"/>
    </source>
</evidence>
<dbReference type="EMBL" id="JAUPFM010000013">
    <property type="protein sequence ID" value="KAK2833838.1"/>
    <property type="molecule type" value="Genomic_DNA"/>
</dbReference>
<protein>
    <recommendedName>
        <fullName evidence="8">G-protein coupled receptors family 3 profile domain-containing protein</fullName>
    </recommendedName>
</protein>
<evidence type="ECO:0000256" key="3">
    <source>
        <dbReference type="ARBA" id="ARBA00022692"/>
    </source>
</evidence>
<feature type="region of interest" description="Disordered" evidence="6">
    <location>
        <begin position="37"/>
        <end position="73"/>
    </location>
</feature>
<gene>
    <name evidence="9" type="ORF">Q5P01_017727</name>
</gene>
<keyword evidence="10" id="KW-1185">Reference proteome</keyword>
<comment type="caution">
    <text evidence="9">The sequence shown here is derived from an EMBL/GenBank/DDBJ whole genome shotgun (WGS) entry which is preliminary data.</text>
</comment>
<feature type="transmembrane region" description="Helical" evidence="7">
    <location>
        <begin position="197"/>
        <end position="218"/>
    </location>
</feature>
<dbReference type="InterPro" id="IPR017978">
    <property type="entry name" value="GPCR_3_C"/>
</dbReference>
<feature type="transmembrane region" description="Helical" evidence="7">
    <location>
        <begin position="382"/>
        <end position="406"/>
    </location>
</feature>
<feature type="region of interest" description="Disordered" evidence="6">
    <location>
        <begin position="430"/>
        <end position="505"/>
    </location>
</feature>
<evidence type="ECO:0000259" key="8">
    <source>
        <dbReference type="Pfam" id="PF00003"/>
    </source>
</evidence>
<keyword evidence="5 7" id="KW-0472">Membrane</keyword>
<feature type="transmembrane region" description="Helical" evidence="7">
    <location>
        <begin position="342"/>
        <end position="362"/>
    </location>
</feature>
<dbReference type="GO" id="GO:0005886">
    <property type="term" value="C:plasma membrane"/>
    <property type="evidence" value="ECO:0007669"/>
    <property type="project" value="TreeGrafter"/>
</dbReference>
<sequence>MGNGIHEQGRSELSLPEDLCIITSRCVSPTYSWREGHKEKEIQEEAEAQRRKRPKTTNKENVPGDKRARILSPPGKMAFSSEKRTSLFPLLLLFYVPLTCLCQSTNDSSASPTTNTSTISPPLSNDSSLNGVPGCGTGLHPIYRYLCDRRAAWGIIVETLASSGFLLSMILLFGLVLWFLCLCGSLKKGRSRIGGPVVSMSLFLFATAGIFAITFSFIIRLTPQTCPTRIFLFSVLFSLAYSCLLARCLALLGCAAVRGWGEPAIALGLFTVQVIISTEWLIVVLVRDKNSCNYSQEEFAMLQIYVLCLLAISLFLSLHLLCHSCSTHSYDYTGPTNQLGRLQATILFITLLLSAGIWVVWITMLTRGNPKLGRRPQWDDPVLSIALVANGWVLLMGHGLSQFAFLCRGGGKSKNAPLSFVGWTSPNADIPELASPKEGKENGSYENDGENRKGERRGRRNDPSLRSPYESGFSMTEIDPDKDYTIPRPQTTNYREPYDDYYEQD</sequence>
<dbReference type="GO" id="GO:0043235">
    <property type="term" value="C:receptor complex"/>
    <property type="evidence" value="ECO:0007669"/>
    <property type="project" value="TreeGrafter"/>
</dbReference>
<dbReference type="GO" id="GO:0070062">
    <property type="term" value="C:extracellular exosome"/>
    <property type="evidence" value="ECO:0007669"/>
    <property type="project" value="TreeGrafter"/>
</dbReference>
<dbReference type="PANTHER" id="PTHR14511:SF7">
    <property type="entry name" value="RETINOIC ACID-INDUCED PROTEIN 3"/>
    <property type="match status" value="1"/>
</dbReference>
<dbReference type="GO" id="GO:0030295">
    <property type="term" value="F:protein kinase activator activity"/>
    <property type="evidence" value="ECO:0007669"/>
    <property type="project" value="TreeGrafter"/>
</dbReference>
<reference evidence="9" key="1">
    <citation type="submission" date="2023-07" db="EMBL/GenBank/DDBJ databases">
        <title>Chromosome-level Genome Assembly of Striped Snakehead (Channa striata).</title>
        <authorList>
            <person name="Liu H."/>
        </authorList>
    </citation>
    <scope>NUCLEOTIDE SEQUENCE</scope>
    <source>
        <strain evidence="9">Gz</strain>
        <tissue evidence="9">Muscle</tissue>
    </source>
</reference>
<feature type="transmembrane region" description="Helical" evidence="7">
    <location>
        <begin position="264"/>
        <end position="287"/>
    </location>
</feature>
<evidence type="ECO:0000256" key="5">
    <source>
        <dbReference type="ARBA" id="ARBA00023136"/>
    </source>
</evidence>
<evidence type="ECO:0000256" key="7">
    <source>
        <dbReference type="SAM" id="Phobius"/>
    </source>
</evidence>
<dbReference type="InterPro" id="IPR051753">
    <property type="entry name" value="RA-inducible_GPCR3"/>
</dbReference>
<dbReference type="Proteomes" id="UP001187415">
    <property type="component" value="Unassembled WGS sequence"/>
</dbReference>
<proteinExistence type="inferred from homology"/>
<feature type="domain" description="G-protein coupled receptors family 3 profile" evidence="8">
    <location>
        <begin position="149"/>
        <end position="397"/>
    </location>
</feature>
<feature type="transmembrane region" description="Helical" evidence="7">
    <location>
        <begin position="165"/>
        <end position="185"/>
    </location>
</feature>
<evidence type="ECO:0000313" key="9">
    <source>
        <dbReference type="EMBL" id="KAK2833838.1"/>
    </source>
</evidence>
<keyword evidence="4 7" id="KW-1133">Transmembrane helix</keyword>
<feature type="transmembrane region" description="Helical" evidence="7">
    <location>
        <begin position="230"/>
        <end position="252"/>
    </location>
</feature>
<keyword evidence="3 7" id="KW-0812">Transmembrane</keyword>
<evidence type="ECO:0000256" key="4">
    <source>
        <dbReference type="ARBA" id="ARBA00022989"/>
    </source>
</evidence>
<organism evidence="9 10">
    <name type="scientific">Channa striata</name>
    <name type="common">Snakehead murrel</name>
    <name type="synonym">Ophicephalus striatus</name>
    <dbReference type="NCBI Taxonomy" id="64152"/>
    <lineage>
        <taxon>Eukaryota</taxon>
        <taxon>Metazoa</taxon>
        <taxon>Chordata</taxon>
        <taxon>Craniata</taxon>
        <taxon>Vertebrata</taxon>
        <taxon>Euteleostomi</taxon>
        <taxon>Actinopterygii</taxon>
        <taxon>Neopterygii</taxon>
        <taxon>Teleostei</taxon>
        <taxon>Neoteleostei</taxon>
        <taxon>Acanthomorphata</taxon>
        <taxon>Anabantaria</taxon>
        <taxon>Anabantiformes</taxon>
        <taxon>Channoidei</taxon>
        <taxon>Channidae</taxon>
        <taxon>Channa</taxon>
    </lineage>
</organism>
<dbReference type="PANTHER" id="PTHR14511">
    <property type="entry name" value="G PROTEIN COUPLED RECEPTOR, CLASS C, GROUP 5"/>
    <property type="match status" value="1"/>
</dbReference>
<comment type="subcellular location">
    <subcellularLocation>
        <location evidence="1">Membrane</location>
        <topology evidence="1">Multi-pass membrane protein</topology>
    </subcellularLocation>
</comment>
<dbReference type="Pfam" id="PF00003">
    <property type="entry name" value="7tm_3"/>
    <property type="match status" value="1"/>
</dbReference>
<evidence type="ECO:0000256" key="6">
    <source>
        <dbReference type="SAM" id="MobiDB-lite"/>
    </source>
</evidence>